<dbReference type="GO" id="GO:0006397">
    <property type="term" value="P:mRNA processing"/>
    <property type="evidence" value="ECO:0007669"/>
    <property type="project" value="UniProtKB-KW"/>
</dbReference>
<dbReference type="InterPro" id="IPR008942">
    <property type="entry name" value="ENTH_VHS"/>
</dbReference>
<evidence type="ECO:0000256" key="2">
    <source>
        <dbReference type="SAM" id="MobiDB-lite"/>
    </source>
</evidence>
<organism evidence="4 5">
    <name type="scientific">Vanilla planifolia</name>
    <name type="common">Vanilla</name>
    <dbReference type="NCBI Taxonomy" id="51239"/>
    <lineage>
        <taxon>Eukaryota</taxon>
        <taxon>Viridiplantae</taxon>
        <taxon>Streptophyta</taxon>
        <taxon>Embryophyta</taxon>
        <taxon>Tracheophyta</taxon>
        <taxon>Spermatophyta</taxon>
        <taxon>Magnoliopsida</taxon>
        <taxon>Liliopsida</taxon>
        <taxon>Asparagales</taxon>
        <taxon>Orchidaceae</taxon>
        <taxon>Vanilloideae</taxon>
        <taxon>Vanilleae</taxon>
        <taxon>Vanilla</taxon>
    </lineage>
</organism>
<dbReference type="PANTHER" id="PTHR12550">
    <property type="entry name" value="HEPATOMA-DERIVED GROWTH FACTOR-RELATED"/>
    <property type="match status" value="1"/>
</dbReference>
<dbReference type="PRINTS" id="PR01217">
    <property type="entry name" value="PRICHEXTENSN"/>
</dbReference>
<name>A0A835PMX0_VANPL</name>
<dbReference type="Gene3D" id="1.25.40.90">
    <property type="match status" value="1"/>
</dbReference>
<reference evidence="4 5" key="1">
    <citation type="journal article" date="2020" name="Nat. Food">
        <title>A phased Vanilla planifolia genome enables genetic improvement of flavour and production.</title>
        <authorList>
            <person name="Hasing T."/>
            <person name="Tang H."/>
            <person name="Brym M."/>
            <person name="Khazi F."/>
            <person name="Huang T."/>
            <person name="Chambers A.H."/>
        </authorList>
    </citation>
    <scope>NUCLEOTIDE SEQUENCE [LARGE SCALE GENOMIC DNA]</scope>
    <source>
        <tissue evidence="4">Leaf</tissue>
    </source>
</reference>
<gene>
    <name evidence="4" type="ORF">HPP92_025761</name>
</gene>
<feature type="domain" description="CID" evidence="3">
    <location>
        <begin position="1"/>
        <end position="102"/>
    </location>
</feature>
<comment type="caution">
    <text evidence="4">The sequence shown here is derived from an EMBL/GenBank/DDBJ whole genome shotgun (WGS) entry which is preliminary data.</text>
</comment>
<sequence length="552" mass="60709">MVVELLIRKLEGEPSLHRRIDLFFLVDSITQCSHSQKGIAGASYIPSVQAALPRLLGAAAPPGASARENRRQCLKVLRLWLERKILPESLLRRCMEEIEVPCEDLSSGISLRRPSRAERSVDDPIREMEGMLVDEYGSNTTFQFPGLMSAQVLEDDEDCTCSPFNDDPVAKHHHILEHVEQEMEMEDVPAICPDQNLVGGKCSLSHTDPDEECNVSVEYICDNQNVLPNLPAGSPPLPVDPPPLPPPLPPSPPPLPPPLPSSPPPQPPPPPPISPHPLPPPPPPPPPPPHSPLAPQLRVLPETSFIQPPLPSSPCPYRNHSSISQEYCRPEIDNQVFQSTNKSSIKEHSEYGVKADVVMQQSPNFVSLGLGYSQPMPGASSRQFDVGQHGMYIAPQVSRSNQLFQQSIASTQQRPLHSHLPQAISSSQAPLNHPSYGKPMAQQQSQQHYNPYAPSLSHGQQHYSAEEQQRLYPGDANPDNPGAWMAGGRTPCLTPFRQDGFLRPNIERTSSSHIIRHPQHNSAPSGTSLPGHGFAQMMSRADFSTINVWRPA</sequence>
<feature type="compositionally biased region" description="Pro residues" evidence="2">
    <location>
        <begin position="233"/>
        <end position="292"/>
    </location>
</feature>
<evidence type="ECO:0000313" key="4">
    <source>
        <dbReference type="EMBL" id="KAG0454457.1"/>
    </source>
</evidence>
<dbReference type="SMART" id="SM00582">
    <property type="entry name" value="RPR"/>
    <property type="match status" value="1"/>
</dbReference>
<evidence type="ECO:0000256" key="1">
    <source>
        <dbReference type="ARBA" id="ARBA00022664"/>
    </source>
</evidence>
<feature type="region of interest" description="Disordered" evidence="2">
    <location>
        <begin position="231"/>
        <end position="295"/>
    </location>
</feature>
<dbReference type="EMBL" id="JADCNM010000014">
    <property type="protein sequence ID" value="KAG0454457.1"/>
    <property type="molecule type" value="Genomic_DNA"/>
</dbReference>
<proteinExistence type="predicted"/>
<keyword evidence="1" id="KW-0507">mRNA processing</keyword>
<dbReference type="OrthoDB" id="62853at2759"/>
<protein>
    <recommendedName>
        <fullName evidence="3">CID domain-containing protein</fullName>
    </recommendedName>
</protein>
<accession>A0A835PMX0</accession>
<dbReference type="InterPro" id="IPR006569">
    <property type="entry name" value="CID_dom"/>
</dbReference>
<dbReference type="Proteomes" id="UP000639772">
    <property type="component" value="Unassembled WGS sequence"/>
</dbReference>
<dbReference type="PANTHER" id="PTHR12550:SF70">
    <property type="entry name" value="JIL-1 ANCHORING AND STABILIZING PROTEIN, ISOFORM A"/>
    <property type="match status" value="1"/>
</dbReference>
<feature type="region of interest" description="Disordered" evidence="2">
    <location>
        <begin position="426"/>
        <end position="465"/>
    </location>
</feature>
<dbReference type="PROSITE" id="PS51391">
    <property type="entry name" value="CID"/>
    <property type="match status" value="1"/>
</dbReference>
<dbReference type="GO" id="GO:0005634">
    <property type="term" value="C:nucleus"/>
    <property type="evidence" value="ECO:0007669"/>
    <property type="project" value="UniProtKB-ARBA"/>
</dbReference>
<dbReference type="AlphaFoldDB" id="A0A835PMX0"/>
<evidence type="ECO:0000313" key="5">
    <source>
        <dbReference type="Proteomes" id="UP000639772"/>
    </source>
</evidence>
<evidence type="ECO:0000259" key="3">
    <source>
        <dbReference type="PROSITE" id="PS51391"/>
    </source>
</evidence>
<dbReference type="Pfam" id="PF04818">
    <property type="entry name" value="CID"/>
    <property type="match status" value="1"/>
</dbReference>